<reference evidence="1 2" key="1">
    <citation type="submission" date="2021-07" db="EMBL/GenBank/DDBJ databases">
        <authorList>
            <consortium name="Genoscope - CEA"/>
            <person name="William W."/>
        </authorList>
    </citation>
    <scope>NUCLEOTIDE SEQUENCE [LARGE SCALE GENOMIC DNA]</scope>
</reference>
<name>A0A8D9D619_BRACM</name>
<organism evidence="1 2">
    <name type="scientific">Brassica campestris</name>
    <name type="common">Field mustard</name>
    <dbReference type="NCBI Taxonomy" id="3711"/>
    <lineage>
        <taxon>Eukaryota</taxon>
        <taxon>Viridiplantae</taxon>
        <taxon>Streptophyta</taxon>
        <taxon>Embryophyta</taxon>
        <taxon>Tracheophyta</taxon>
        <taxon>Spermatophyta</taxon>
        <taxon>Magnoliopsida</taxon>
        <taxon>eudicotyledons</taxon>
        <taxon>Gunneridae</taxon>
        <taxon>Pentapetalae</taxon>
        <taxon>rosids</taxon>
        <taxon>malvids</taxon>
        <taxon>Brassicales</taxon>
        <taxon>Brassicaceae</taxon>
        <taxon>Brassiceae</taxon>
        <taxon>Brassica</taxon>
    </lineage>
</organism>
<feature type="non-terminal residue" evidence="1">
    <location>
        <position position="1"/>
    </location>
</feature>
<dbReference type="Gramene" id="A06p35650.2_BraZ1">
    <property type="protein sequence ID" value="A06p35650.2_BraZ1.CDS"/>
    <property type="gene ID" value="A06g35650.2_BraZ1"/>
</dbReference>
<accession>A0A8D9D619</accession>
<dbReference type="EMBL" id="LS974622">
    <property type="protein sequence ID" value="CAG7871325.1"/>
    <property type="molecule type" value="Genomic_DNA"/>
</dbReference>
<protein>
    <submittedName>
        <fullName evidence="1">Uncharacterized protein</fullName>
    </submittedName>
</protein>
<gene>
    <name evidence="1" type="ORF">BRAPAZ1V2_A06P35650.2</name>
</gene>
<sequence>PPCASCLSLKSPFSEPHLPLPPCLIDVEKKDCGGEFSMEKKEEDKSWP</sequence>
<dbReference type="AlphaFoldDB" id="A0A8D9D619"/>
<proteinExistence type="predicted"/>
<feature type="non-terminal residue" evidence="1">
    <location>
        <position position="48"/>
    </location>
</feature>
<evidence type="ECO:0000313" key="2">
    <source>
        <dbReference type="Proteomes" id="UP000694005"/>
    </source>
</evidence>
<evidence type="ECO:0000313" key="1">
    <source>
        <dbReference type="EMBL" id="CAG7871325.1"/>
    </source>
</evidence>
<dbReference type="Proteomes" id="UP000694005">
    <property type="component" value="Chromosome A06"/>
</dbReference>